<accession>A0A3N4W8T4</accession>
<keyword evidence="2" id="KW-1185">Reference proteome</keyword>
<dbReference type="EMBL" id="RKQN01000001">
    <property type="protein sequence ID" value="RPE81634.1"/>
    <property type="molecule type" value="Genomic_DNA"/>
</dbReference>
<proteinExistence type="predicted"/>
<evidence type="ECO:0000313" key="1">
    <source>
        <dbReference type="EMBL" id="RPE81634.1"/>
    </source>
</evidence>
<evidence type="ECO:0000313" key="2">
    <source>
        <dbReference type="Proteomes" id="UP000269708"/>
    </source>
</evidence>
<reference evidence="1 2" key="1">
    <citation type="submission" date="2018-11" db="EMBL/GenBank/DDBJ databases">
        <title>Genomic Encyclopedia of Type Strains, Phase IV (KMG-IV): sequencing the most valuable type-strain genomes for metagenomic binning, comparative biology and taxonomic classification.</title>
        <authorList>
            <person name="Goeker M."/>
        </authorList>
    </citation>
    <scope>NUCLEOTIDE SEQUENCE [LARGE SCALE GENOMIC DNA]</scope>
    <source>
        <strain evidence="1 2">DSM 25623</strain>
    </source>
</reference>
<dbReference type="Proteomes" id="UP000269708">
    <property type="component" value="Unassembled WGS sequence"/>
</dbReference>
<name>A0A3N4W8T4_9GAMM</name>
<organism evidence="1 2">
    <name type="scientific">Vulcaniibacterium tengchongense</name>
    <dbReference type="NCBI Taxonomy" id="1273429"/>
    <lineage>
        <taxon>Bacteria</taxon>
        <taxon>Pseudomonadati</taxon>
        <taxon>Pseudomonadota</taxon>
        <taxon>Gammaproteobacteria</taxon>
        <taxon>Lysobacterales</taxon>
        <taxon>Lysobacteraceae</taxon>
        <taxon>Vulcaniibacterium</taxon>
    </lineage>
</organism>
<dbReference type="RefSeq" id="WP_277872338.1">
    <property type="nucleotide sequence ID" value="NZ_RKQN01000001.1"/>
</dbReference>
<sequence length="44" mass="4705">MKTDKPIRPDRVEQTLRWATALALAAAVWWALSQGVDGSGPLAG</sequence>
<gene>
    <name evidence="1" type="ORF">EDC50_0826</name>
</gene>
<dbReference type="AlphaFoldDB" id="A0A3N4W8T4"/>
<comment type="caution">
    <text evidence="1">The sequence shown here is derived from an EMBL/GenBank/DDBJ whole genome shotgun (WGS) entry which is preliminary data.</text>
</comment>
<protein>
    <submittedName>
        <fullName evidence="1">Uncharacterized protein</fullName>
    </submittedName>
</protein>